<dbReference type="Pfam" id="PF04909">
    <property type="entry name" value="Amidohydro_2"/>
    <property type="match status" value="1"/>
</dbReference>
<dbReference type="PATRIC" id="fig|36861.3.peg.3358"/>
<sequence>MRPPILFLLAVLGGLSAAGTVANPLPAMIDAHAHYAAPDAAALSPAAMLAKLDAAGVRRLVLTSSPPQLAQRLYQYAPDRVIPLLGVYGSDLNKAHWVHDTGLPTRVAAQLEEGEWAGIGELHLFARDARQPVFEQLLRLATARKLVVMIHGNAAVVERAFAVAPEVRVLWAHLGTEPQPDLLAAMLARFPGLWIDTSVRDERIAPDGHLLPEWRALFERHPERFVVAVDTFSVNRWQQYETVVAQIRSWVDPLPQPLKDNLLHDNAAQLFESFMPPRARR</sequence>
<dbReference type="Proteomes" id="UP000064243">
    <property type="component" value="Unassembled WGS sequence"/>
</dbReference>
<dbReference type="GO" id="GO:0016787">
    <property type="term" value="F:hydrolase activity"/>
    <property type="evidence" value="ECO:0007669"/>
    <property type="project" value="InterPro"/>
</dbReference>
<gene>
    <name evidence="3" type="ORF">ABW22_02460</name>
</gene>
<keyword evidence="1" id="KW-0732">Signal</keyword>
<dbReference type="InterPro" id="IPR006680">
    <property type="entry name" value="Amidohydro-rel"/>
</dbReference>
<dbReference type="SUPFAM" id="SSF51556">
    <property type="entry name" value="Metallo-dependent hydrolases"/>
    <property type="match status" value="1"/>
</dbReference>
<evidence type="ECO:0000256" key="1">
    <source>
        <dbReference type="SAM" id="SignalP"/>
    </source>
</evidence>
<feature type="domain" description="Amidohydrolase-related" evidence="2">
    <location>
        <begin position="29"/>
        <end position="271"/>
    </location>
</feature>
<dbReference type="InterPro" id="IPR032466">
    <property type="entry name" value="Metal_Hydrolase"/>
</dbReference>
<dbReference type="AlphaFoldDB" id="A0A119CXZ0"/>
<dbReference type="RefSeq" id="WP_059751659.1">
    <property type="nucleotide sequence ID" value="NZ_LDUG01000008.1"/>
</dbReference>
<name>A0A119CXZ0_THIDE</name>
<organism evidence="3 4">
    <name type="scientific">Thiobacillus denitrificans</name>
    <dbReference type="NCBI Taxonomy" id="36861"/>
    <lineage>
        <taxon>Bacteria</taxon>
        <taxon>Pseudomonadati</taxon>
        <taxon>Pseudomonadota</taxon>
        <taxon>Betaproteobacteria</taxon>
        <taxon>Nitrosomonadales</taxon>
        <taxon>Thiobacillaceae</taxon>
        <taxon>Thiobacillus</taxon>
    </lineage>
</organism>
<proteinExistence type="predicted"/>
<dbReference type="OrthoDB" id="3982782at2"/>
<evidence type="ECO:0000313" key="3">
    <source>
        <dbReference type="EMBL" id="KVW98896.1"/>
    </source>
</evidence>
<feature type="signal peptide" evidence="1">
    <location>
        <begin position="1"/>
        <end position="22"/>
    </location>
</feature>
<evidence type="ECO:0000259" key="2">
    <source>
        <dbReference type="Pfam" id="PF04909"/>
    </source>
</evidence>
<dbReference type="Gene3D" id="3.20.20.140">
    <property type="entry name" value="Metal-dependent hydrolases"/>
    <property type="match status" value="1"/>
</dbReference>
<evidence type="ECO:0000313" key="4">
    <source>
        <dbReference type="Proteomes" id="UP000064243"/>
    </source>
</evidence>
<dbReference type="STRING" id="1123392.GCA_000376425_00156"/>
<feature type="chain" id="PRO_5007161841" description="Amidohydrolase-related domain-containing protein" evidence="1">
    <location>
        <begin position="23"/>
        <end position="281"/>
    </location>
</feature>
<reference evidence="3 4" key="1">
    <citation type="journal article" date="2015" name="Appl. Environ. Microbiol.">
        <title>Aerobic and Anaerobic Thiosulfate Oxidation by a Cold-Adapted, Subglacial Chemoautotroph.</title>
        <authorList>
            <person name="Harrold Z.R."/>
            <person name="Skidmore M.L."/>
            <person name="Hamilton T.L."/>
            <person name="Desch L."/>
            <person name="Amada K."/>
            <person name="van Gelder W."/>
            <person name="Glover K."/>
            <person name="Roden E.E."/>
            <person name="Boyd E.S."/>
        </authorList>
    </citation>
    <scope>NUCLEOTIDE SEQUENCE [LARGE SCALE GENOMIC DNA]</scope>
    <source>
        <strain evidence="3 4">RG</strain>
    </source>
</reference>
<dbReference type="EMBL" id="LDUG01000008">
    <property type="protein sequence ID" value="KVW98896.1"/>
    <property type="molecule type" value="Genomic_DNA"/>
</dbReference>
<keyword evidence="4" id="KW-1185">Reference proteome</keyword>
<protein>
    <recommendedName>
        <fullName evidence="2">Amidohydrolase-related domain-containing protein</fullName>
    </recommendedName>
</protein>
<comment type="caution">
    <text evidence="3">The sequence shown here is derived from an EMBL/GenBank/DDBJ whole genome shotgun (WGS) entry which is preliminary data.</text>
</comment>
<accession>A0A119CXZ0</accession>